<dbReference type="GO" id="GO:0016020">
    <property type="term" value="C:membrane"/>
    <property type="evidence" value="ECO:0007669"/>
    <property type="project" value="InterPro"/>
</dbReference>
<dbReference type="NCBIfam" id="NF008528">
    <property type="entry name" value="PRK11463.1-2"/>
    <property type="match status" value="1"/>
</dbReference>
<feature type="transmembrane region" description="Helical" evidence="2">
    <location>
        <begin position="29"/>
        <end position="51"/>
    </location>
</feature>
<feature type="region of interest" description="Disordered" evidence="1">
    <location>
        <begin position="138"/>
        <end position="178"/>
    </location>
</feature>
<dbReference type="RefSeq" id="WP_181760105.1">
    <property type="nucleotide sequence ID" value="NZ_BMCR01000008.1"/>
</dbReference>
<keyword evidence="4" id="KW-1185">Reference proteome</keyword>
<dbReference type="InterPro" id="IPR007313">
    <property type="entry name" value="FxsA"/>
</dbReference>
<organism evidence="3 4">
    <name type="scientific">Stappia taiwanensis</name>
    <dbReference type="NCBI Taxonomy" id="992267"/>
    <lineage>
        <taxon>Bacteria</taxon>
        <taxon>Pseudomonadati</taxon>
        <taxon>Pseudomonadota</taxon>
        <taxon>Alphaproteobacteria</taxon>
        <taxon>Hyphomicrobiales</taxon>
        <taxon>Stappiaceae</taxon>
        <taxon>Stappia</taxon>
    </lineage>
</organism>
<evidence type="ECO:0000313" key="3">
    <source>
        <dbReference type="EMBL" id="MBA4611911.1"/>
    </source>
</evidence>
<dbReference type="EMBL" id="JACEON010000007">
    <property type="protein sequence ID" value="MBA4611911.1"/>
    <property type="molecule type" value="Genomic_DNA"/>
</dbReference>
<gene>
    <name evidence="3" type="ORF">H1W37_09630</name>
</gene>
<sequence length="178" mass="18872">MPIGLILLLVLIGLPLIEIAVFVEVGSEIGAVWTILLTIATAVAGSVMLRLQGVSLLTRMRAEMDAGRVPGEDLVQGAMMVVASILLLIPGFVTDAIGLLLFVPPLRAALARVVARNAPVTVVHADVRRQRGEGVVDLDADDWSSVDPNDGQRPTNGQSGSPWITDERPHGDDNRSGQ</sequence>
<feature type="compositionally biased region" description="Polar residues" evidence="1">
    <location>
        <begin position="152"/>
        <end position="162"/>
    </location>
</feature>
<proteinExistence type="predicted"/>
<reference evidence="3 4" key="2">
    <citation type="submission" date="2020-08" db="EMBL/GenBank/DDBJ databases">
        <title>Stappia taiwanensis sp. nov., isolated from a coastal thermal spring.</title>
        <authorList>
            <person name="Kampfer P."/>
        </authorList>
    </citation>
    <scope>NUCLEOTIDE SEQUENCE [LARGE SCALE GENOMIC DNA]</scope>
    <source>
        <strain evidence="3 4">DSM 23284</strain>
    </source>
</reference>
<dbReference type="PANTHER" id="PTHR35335">
    <property type="entry name" value="UPF0716 PROTEIN FXSA"/>
    <property type="match status" value="1"/>
</dbReference>
<dbReference type="PANTHER" id="PTHR35335:SF1">
    <property type="entry name" value="UPF0716 PROTEIN FXSA"/>
    <property type="match status" value="1"/>
</dbReference>
<evidence type="ECO:0000256" key="1">
    <source>
        <dbReference type="SAM" id="MobiDB-lite"/>
    </source>
</evidence>
<dbReference type="Pfam" id="PF04186">
    <property type="entry name" value="FxsA"/>
    <property type="match status" value="1"/>
</dbReference>
<keyword evidence="2" id="KW-0472">Membrane</keyword>
<comment type="caution">
    <text evidence="3">The sequence shown here is derived from an EMBL/GenBank/DDBJ whole genome shotgun (WGS) entry which is preliminary data.</text>
</comment>
<evidence type="ECO:0000313" key="4">
    <source>
        <dbReference type="Proteomes" id="UP000559404"/>
    </source>
</evidence>
<accession>A0A838XS69</accession>
<reference evidence="3 4" key="1">
    <citation type="submission" date="2020-07" db="EMBL/GenBank/DDBJ databases">
        <authorList>
            <person name="Li M."/>
        </authorList>
    </citation>
    <scope>NUCLEOTIDE SEQUENCE [LARGE SCALE GENOMIC DNA]</scope>
    <source>
        <strain evidence="3 4">DSM 23284</strain>
    </source>
</reference>
<feature type="transmembrane region" description="Helical" evidence="2">
    <location>
        <begin position="78"/>
        <end position="103"/>
    </location>
</feature>
<dbReference type="AlphaFoldDB" id="A0A838XS69"/>
<keyword evidence="2" id="KW-0812">Transmembrane</keyword>
<evidence type="ECO:0000256" key="2">
    <source>
        <dbReference type="SAM" id="Phobius"/>
    </source>
</evidence>
<feature type="compositionally biased region" description="Basic and acidic residues" evidence="1">
    <location>
        <begin position="165"/>
        <end position="178"/>
    </location>
</feature>
<name>A0A838XS69_9HYPH</name>
<dbReference type="Proteomes" id="UP000559404">
    <property type="component" value="Unassembled WGS sequence"/>
</dbReference>
<protein>
    <submittedName>
        <fullName evidence="3">FxsA family protein</fullName>
    </submittedName>
</protein>
<keyword evidence="2" id="KW-1133">Transmembrane helix</keyword>